<dbReference type="KEGG" id="smo:SELMODRAFT_447964"/>
<keyword evidence="5" id="KW-1185">Reference proteome</keyword>
<dbReference type="HOGENOM" id="CLU_010565_0_0_1"/>
<protein>
    <submittedName>
        <fullName evidence="4">Uncharacterized protein</fullName>
    </submittedName>
</protein>
<evidence type="ECO:0000256" key="3">
    <source>
        <dbReference type="SAM" id="Phobius"/>
    </source>
</evidence>
<name>D8T3T0_SELML</name>
<dbReference type="InterPro" id="IPR044202">
    <property type="entry name" value="LETM1/MDM38-like"/>
</dbReference>
<reference evidence="4 5" key="1">
    <citation type="journal article" date="2011" name="Science">
        <title>The Selaginella genome identifies genetic changes associated with the evolution of vascular plants.</title>
        <authorList>
            <person name="Banks J.A."/>
            <person name="Nishiyama T."/>
            <person name="Hasebe M."/>
            <person name="Bowman J.L."/>
            <person name="Gribskov M."/>
            <person name="dePamphilis C."/>
            <person name="Albert V.A."/>
            <person name="Aono N."/>
            <person name="Aoyama T."/>
            <person name="Ambrose B.A."/>
            <person name="Ashton N.W."/>
            <person name="Axtell M.J."/>
            <person name="Barker E."/>
            <person name="Barker M.S."/>
            <person name="Bennetzen J.L."/>
            <person name="Bonawitz N.D."/>
            <person name="Chapple C."/>
            <person name="Cheng C."/>
            <person name="Correa L.G."/>
            <person name="Dacre M."/>
            <person name="DeBarry J."/>
            <person name="Dreyer I."/>
            <person name="Elias M."/>
            <person name="Engstrom E.M."/>
            <person name="Estelle M."/>
            <person name="Feng L."/>
            <person name="Finet C."/>
            <person name="Floyd S.K."/>
            <person name="Frommer W.B."/>
            <person name="Fujita T."/>
            <person name="Gramzow L."/>
            <person name="Gutensohn M."/>
            <person name="Harholt J."/>
            <person name="Hattori M."/>
            <person name="Heyl A."/>
            <person name="Hirai T."/>
            <person name="Hiwatashi Y."/>
            <person name="Ishikawa M."/>
            <person name="Iwata M."/>
            <person name="Karol K.G."/>
            <person name="Koehler B."/>
            <person name="Kolukisaoglu U."/>
            <person name="Kubo M."/>
            <person name="Kurata T."/>
            <person name="Lalonde S."/>
            <person name="Li K."/>
            <person name="Li Y."/>
            <person name="Litt A."/>
            <person name="Lyons E."/>
            <person name="Manning G."/>
            <person name="Maruyama T."/>
            <person name="Michael T.P."/>
            <person name="Mikami K."/>
            <person name="Miyazaki S."/>
            <person name="Morinaga S."/>
            <person name="Murata T."/>
            <person name="Mueller-Roeber B."/>
            <person name="Nelson D.R."/>
            <person name="Obara M."/>
            <person name="Oguri Y."/>
            <person name="Olmstead R.G."/>
            <person name="Onodera N."/>
            <person name="Petersen B.L."/>
            <person name="Pils B."/>
            <person name="Prigge M."/>
            <person name="Rensing S.A."/>
            <person name="Riano-Pachon D.M."/>
            <person name="Roberts A.W."/>
            <person name="Sato Y."/>
            <person name="Scheller H.V."/>
            <person name="Schulz B."/>
            <person name="Schulz C."/>
            <person name="Shakirov E.V."/>
            <person name="Shibagaki N."/>
            <person name="Shinohara N."/>
            <person name="Shippen D.E."/>
            <person name="Soerensen I."/>
            <person name="Sotooka R."/>
            <person name="Sugimoto N."/>
            <person name="Sugita M."/>
            <person name="Sumikawa N."/>
            <person name="Tanurdzic M."/>
            <person name="Theissen G."/>
            <person name="Ulvskov P."/>
            <person name="Wakazuki S."/>
            <person name="Weng J.K."/>
            <person name="Willats W.W."/>
            <person name="Wipf D."/>
            <person name="Wolf P.G."/>
            <person name="Yang L."/>
            <person name="Zimmer A.D."/>
            <person name="Zhu Q."/>
            <person name="Mitros T."/>
            <person name="Hellsten U."/>
            <person name="Loque D."/>
            <person name="Otillar R."/>
            <person name="Salamov A."/>
            <person name="Schmutz J."/>
            <person name="Shapiro H."/>
            <person name="Lindquist E."/>
            <person name="Lucas S."/>
            <person name="Rokhsar D."/>
            <person name="Grigoriev I.V."/>
        </authorList>
    </citation>
    <scope>NUCLEOTIDE SEQUENCE [LARGE SCALE GENOMIC DNA]</scope>
</reference>
<gene>
    <name evidence="4" type="ORF">SELMODRAFT_447964</name>
</gene>
<dbReference type="PANTHER" id="PTHR14009">
    <property type="entry name" value="LEUCINE ZIPPER-EF-HAND CONTAINING TRANSMEMBRANE PROTEIN"/>
    <property type="match status" value="1"/>
</dbReference>
<dbReference type="PANTHER" id="PTHR14009:SF9">
    <property type="entry name" value="LETM1-LIKE PROTEIN"/>
    <property type="match status" value="1"/>
</dbReference>
<dbReference type="Gramene" id="EFJ08688">
    <property type="protein sequence ID" value="EFJ08688"/>
    <property type="gene ID" value="SELMODRAFT_447964"/>
</dbReference>
<dbReference type="InParanoid" id="D8T3T0"/>
<keyword evidence="3" id="KW-0812">Transmembrane</keyword>
<keyword evidence="1" id="KW-0175">Coiled coil</keyword>
<dbReference type="Proteomes" id="UP000001514">
    <property type="component" value="Unassembled WGS sequence"/>
</dbReference>
<feature type="compositionally biased region" description="Polar residues" evidence="2">
    <location>
        <begin position="65"/>
        <end position="74"/>
    </location>
</feature>
<sequence length="742" mass="82245">MAIGARNPYLISSPPRSAGSILSSKLSSTAMAFLGPWKPARRKSRHRIAAENNNSLASSSSSSSQGFRINGGSSTDSENALSSWWQEAFARIDSSGGTSLLQMLHEGARAFQVSVERNESLSKGSWLVKKWTGFGFDTKAWMKLLSYQVSVYSLLQAAMEIAMRGDGRDRDVHIFVQRSLSHQCAPLEESIKKLLSSRDPSADWLWQQQLPFMVASYVNILEKDPHFSAVTSTTACPCEASDVALLRLTITACGAAMKLGPATVSCAAFTSTLTDEIGRLMNMQTEFVSITEVYSFSCNLGLRREFLSYFGSRAASGPLGGADERAFWVDLSEQFLRNALTREGVLTKLRPYDTAEALERDLATFGFFAALGRRARAFLSRKPESQLDEPIASLLRYLEGGCVLFYPQLSTLTYYQLFVEVVCEELEWLPLLPEASLLGNSGASDTVAIYTVLNVCSRWVPDFLKYSTWVQDPSGSRVVDFLIKCQSRLIECRERYNISLDSSRECVVEEDRGLLTASGVVTAQKQLQLLDEARRQRREQLGLRFYCRSSQSGSRADKLEALGKDLERLRRLKKEAEALEASFKAKTDVGGCLDDGSIAPELSENAKTYNDVFNKSIEKLREASSDLWRGTQLLSTDVASATILLKNGALGQQLTEREKKMLMRTFTDLASVIPIGFLMLLPVTAVGHAAMLAAIQKYVPALIPSAYAPERLDLLRQLERVKQLEAQSQQQADKREKSDSTD</sequence>
<keyword evidence="3" id="KW-1133">Transmembrane helix</keyword>
<feature type="region of interest" description="Disordered" evidence="2">
    <location>
        <begin position="52"/>
        <end position="74"/>
    </location>
</feature>
<accession>D8T3T0</accession>
<feature type="coiled-coil region" evidence="1">
    <location>
        <begin position="559"/>
        <end position="589"/>
    </location>
</feature>
<evidence type="ECO:0000256" key="2">
    <source>
        <dbReference type="SAM" id="MobiDB-lite"/>
    </source>
</evidence>
<dbReference type="EMBL" id="GL377671">
    <property type="protein sequence ID" value="EFJ08688.1"/>
    <property type="molecule type" value="Genomic_DNA"/>
</dbReference>
<dbReference type="GO" id="GO:0005739">
    <property type="term" value="C:mitochondrion"/>
    <property type="evidence" value="ECO:0000318"/>
    <property type="project" value="GO_Central"/>
</dbReference>
<keyword evidence="3" id="KW-0472">Membrane</keyword>
<dbReference type="AlphaFoldDB" id="D8T3T0"/>
<dbReference type="GO" id="GO:0005743">
    <property type="term" value="C:mitochondrial inner membrane"/>
    <property type="evidence" value="ECO:0007669"/>
    <property type="project" value="InterPro"/>
</dbReference>
<dbReference type="OMA" id="NCWSNPR"/>
<dbReference type="FunCoup" id="D8T3T0">
    <property type="interactions" value="1813"/>
</dbReference>
<evidence type="ECO:0000313" key="5">
    <source>
        <dbReference type="Proteomes" id="UP000001514"/>
    </source>
</evidence>
<feature type="compositionally biased region" description="Low complexity" evidence="2">
    <location>
        <begin position="52"/>
        <end position="64"/>
    </location>
</feature>
<feature type="transmembrane region" description="Helical" evidence="3">
    <location>
        <begin position="669"/>
        <end position="695"/>
    </location>
</feature>
<dbReference type="STRING" id="88036.D8T3T0"/>
<organism evidence="5">
    <name type="scientific">Selaginella moellendorffii</name>
    <name type="common">Spikemoss</name>
    <dbReference type="NCBI Taxonomy" id="88036"/>
    <lineage>
        <taxon>Eukaryota</taxon>
        <taxon>Viridiplantae</taxon>
        <taxon>Streptophyta</taxon>
        <taxon>Embryophyta</taxon>
        <taxon>Tracheophyta</taxon>
        <taxon>Lycopodiopsida</taxon>
        <taxon>Selaginellales</taxon>
        <taxon>Selaginellaceae</taxon>
        <taxon>Selaginella</taxon>
    </lineage>
</organism>
<evidence type="ECO:0000256" key="1">
    <source>
        <dbReference type="SAM" id="Coils"/>
    </source>
</evidence>
<evidence type="ECO:0000313" key="4">
    <source>
        <dbReference type="EMBL" id="EFJ08688.1"/>
    </source>
</evidence>
<dbReference type="eggNOG" id="KOG1043">
    <property type="taxonomic scope" value="Eukaryota"/>
</dbReference>
<proteinExistence type="predicted"/>